<evidence type="ECO:0000313" key="2">
    <source>
        <dbReference type="Proteomes" id="UP000823388"/>
    </source>
</evidence>
<sequence length="148" mass="16222">MGDDGEHQQRWAGSMSSRSYAKASRFLSRGICQPSHVTVHQPSPSPARNLLFSPSYTAGAEEISSSQTRTPLRLQSSLLPPQRAAAGCVRLPPRSEVRLRFRPPNLHTYTTTFLDPPPPPPPPAASYSLSGWAFGRYLARIVDGIGWP</sequence>
<organism evidence="1 2">
    <name type="scientific">Panicum virgatum</name>
    <name type="common">Blackwell switchgrass</name>
    <dbReference type="NCBI Taxonomy" id="38727"/>
    <lineage>
        <taxon>Eukaryota</taxon>
        <taxon>Viridiplantae</taxon>
        <taxon>Streptophyta</taxon>
        <taxon>Embryophyta</taxon>
        <taxon>Tracheophyta</taxon>
        <taxon>Spermatophyta</taxon>
        <taxon>Magnoliopsida</taxon>
        <taxon>Liliopsida</taxon>
        <taxon>Poales</taxon>
        <taxon>Poaceae</taxon>
        <taxon>PACMAD clade</taxon>
        <taxon>Panicoideae</taxon>
        <taxon>Panicodae</taxon>
        <taxon>Paniceae</taxon>
        <taxon>Panicinae</taxon>
        <taxon>Panicum</taxon>
        <taxon>Panicum sect. Hiantes</taxon>
    </lineage>
</organism>
<protein>
    <submittedName>
        <fullName evidence="1">Uncharacterized protein</fullName>
    </submittedName>
</protein>
<evidence type="ECO:0000313" key="1">
    <source>
        <dbReference type="EMBL" id="KAG2632431.1"/>
    </source>
</evidence>
<name>A0A8T0V6S5_PANVG</name>
<accession>A0A8T0V6S5</accession>
<comment type="caution">
    <text evidence="1">The sequence shown here is derived from an EMBL/GenBank/DDBJ whole genome shotgun (WGS) entry which is preliminary data.</text>
</comment>
<gene>
    <name evidence="1" type="ORF">PVAP13_2NG523046</name>
</gene>
<reference evidence="1" key="1">
    <citation type="submission" date="2020-05" db="EMBL/GenBank/DDBJ databases">
        <title>WGS assembly of Panicum virgatum.</title>
        <authorList>
            <person name="Lovell J.T."/>
            <person name="Jenkins J."/>
            <person name="Shu S."/>
            <person name="Juenger T.E."/>
            <person name="Schmutz J."/>
        </authorList>
    </citation>
    <scope>NUCLEOTIDE SEQUENCE</scope>
    <source>
        <strain evidence="1">AP13</strain>
    </source>
</reference>
<proteinExistence type="predicted"/>
<dbReference type="Proteomes" id="UP000823388">
    <property type="component" value="Chromosome 2N"/>
</dbReference>
<dbReference type="EMBL" id="CM029040">
    <property type="protein sequence ID" value="KAG2632431.1"/>
    <property type="molecule type" value="Genomic_DNA"/>
</dbReference>
<keyword evidence="2" id="KW-1185">Reference proteome</keyword>
<dbReference type="AlphaFoldDB" id="A0A8T0V6S5"/>